<evidence type="ECO:0000256" key="6">
    <source>
        <dbReference type="ARBA" id="ARBA00023157"/>
    </source>
</evidence>
<dbReference type="Pfam" id="PF14541">
    <property type="entry name" value="TAXi_C"/>
    <property type="match status" value="1"/>
</dbReference>
<evidence type="ECO:0000259" key="9">
    <source>
        <dbReference type="PROSITE" id="PS51767"/>
    </source>
</evidence>
<evidence type="ECO:0000256" key="7">
    <source>
        <dbReference type="PIRSR" id="PIRSR601461-1"/>
    </source>
</evidence>
<organism evidence="10 11">
    <name type="scientific">Papaver somniferum</name>
    <name type="common">Opium poppy</name>
    <dbReference type="NCBI Taxonomy" id="3469"/>
    <lineage>
        <taxon>Eukaryota</taxon>
        <taxon>Viridiplantae</taxon>
        <taxon>Streptophyta</taxon>
        <taxon>Embryophyta</taxon>
        <taxon>Tracheophyta</taxon>
        <taxon>Spermatophyta</taxon>
        <taxon>Magnoliopsida</taxon>
        <taxon>Ranunculales</taxon>
        <taxon>Papaveraceae</taxon>
        <taxon>Papaveroideae</taxon>
        <taxon>Papaver</taxon>
    </lineage>
</organism>
<dbReference type="Proteomes" id="UP000316621">
    <property type="component" value="Chromosome 7"/>
</dbReference>
<dbReference type="InterPro" id="IPR032799">
    <property type="entry name" value="TAXi_C"/>
</dbReference>
<comment type="similarity">
    <text evidence="1">Belongs to the peptidase A1 family.</text>
</comment>
<dbReference type="InterPro" id="IPR032861">
    <property type="entry name" value="TAXi_N"/>
</dbReference>
<feature type="chain" id="PRO_5021508145" description="Peptidase A1 domain-containing protein" evidence="8">
    <location>
        <begin position="29"/>
        <end position="514"/>
    </location>
</feature>
<keyword evidence="6" id="KW-1015">Disulfide bond</keyword>
<dbReference type="PANTHER" id="PTHR13683">
    <property type="entry name" value="ASPARTYL PROTEASES"/>
    <property type="match status" value="1"/>
</dbReference>
<evidence type="ECO:0000256" key="3">
    <source>
        <dbReference type="ARBA" id="ARBA00022729"/>
    </source>
</evidence>
<name>A0A4Y7K821_PAPSO</name>
<keyword evidence="5" id="KW-0378">Hydrolase</keyword>
<gene>
    <name evidence="10" type="ORF">C5167_032135</name>
</gene>
<dbReference type="OrthoDB" id="2747330at2759"/>
<protein>
    <recommendedName>
        <fullName evidence="9">Peptidase A1 domain-containing protein</fullName>
    </recommendedName>
</protein>
<feature type="active site" evidence="7">
    <location>
        <position position="392"/>
    </location>
</feature>
<dbReference type="Gene3D" id="2.40.70.10">
    <property type="entry name" value="Acid Proteases"/>
    <property type="match status" value="2"/>
</dbReference>
<dbReference type="GO" id="GO:0004190">
    <property type="term" value="F:aspartic-type endopeptidase activity"/>
    <property type="evidence" value="ECO:0007669"/>
    <property type="project" value="UniProtKB-KW"/>
</dbReference>
<dbReference type="InterPro" id="IPR033121">
    <property type="entry name" value="PEPTIDASE_A1"/>
</dbReference>
<evidence type="ECO:0000256" key="5">
    <source>
        <dbReference type="ARBA" id="ARBA00022801"/>
    </source>
</evidence>
<dbReference type="InterPro" id="IPR033873">
    <property type="entry name" value="CND41-like"/>
</dbReference>
<proteinExistence type="inferred from homology"/>
<feature type="domain" description="Peptidase A1" evidence="9">
    <location>
        <begin position="169"/>
        <end position="508"/>
    </location>
</feature>
<accession>A0A4Y7K821</accession>
<dbReference type="AlphaFoldDB" id="A0A4Y7K821"/>
<dbReference type="InterPro" id="IPR021109">
    <property type="entry name" value="Peptidase_aspartic_dom_sf"/>
</dbReference>
<evidence type="ECO:0000313" key="11">
    <source>
        <dbReference type="Proteomes" id="UP000316621"/>
    </source>
</evidence>
<dbReference type="GO" id="GO:0006508">
    <property type="term" value="P:proteolysis"/>
    <property type="evidence" value="ECO:0007669"/>
    <property type="project" value="UniProtKB-KW"/>
</dbReference>
<dbReference type="FunFam" id="2.40.70.10:FF:000013">
    <property type="entry name" value="Aspartyl protease AED1"/>
    <property type="match status" value="1"/>
</dbReference>
<sequence length="514" mass="56153">MSVFCSLRLFLLSRSITLLLLCIICCSSSEISSHEKERVMSKESHFHVMKGSSLLKDALLDCSSDASSSSSTTSSMQGAQSDKSSMKIVHRKHHCSNSHQLNQNEEDIPKSGGKILENYLLQDQIRVNYIQSKFSKNENNSDEYFPSRKDSIVSSIPAKSGIPLSIGNYYVNVGFGTPKKDLSLIFDTGSDFSWIQCKPCVISCHEQEQPIFDPSQSKTYSNISCNSSECAQLRSATSITPKCSSPSTCVYGIQYGDQSYSVGYFGSETITLTSRDVFRKFRFGCGQNNRGLFGKTAGLLGLGRDRLSLISQTAKQYRQVFSYCLPSSVSSTGYLKLGNDKKDKISSTKFTPLLTNSKGTSFYFLDMTSITVGGSKLAIPASVFASSGTIIDSGTVISRLPSSAYAALRSSFRSFMSQYPLTTPTRLLDTCYNLTSFDVVSVPKIILNFRGGVDLDVNFYGLLVGPIDQICLAFAGNQDDTDVAILGNRQQQTIKVIYNVAGKKLGFIPGGCSS</sequence>
<dbReference type="InterPro" id="IPR001461">
    <property type="entry name" value="Aspartic_peptidase_A1"/>
</dbReference>
<evidence type="ECO:0000256" key="1">
    <source>
        <dbReference type="ARBA" id="ARBA00007447"/>
    </source>
</evidence>
<keyword evidence="2" id="KW-0645">Protease</keyword>
<dbReference type="PROSITE" id="PS51767">
    <property type="entry name" value="PEPTIDASE_A1"/>
    <property type="match status" value="1"/>
</dbReference>
<evidence type="ECO:0000256" key="8">
    <source>
        <dbReference type="SAM" id="SignalP"/>
    </source>
</evidence>
<evidence type="ECO:0000256" key="2">
    <source>
        <dbReference type="ARBA" id="ARBA00022670"/>
    </source>
</evidence>
<reference evidence="10 11" key="1">
    <citation type="journal article" date="2018" name="Science">
        <title>The opium poppy genome and morphinan production.</title>
        <authorList>
            <person name="Guo L."/>
            <person name="Winzer T."/>
            <person name="Yang X."/>
            <person name="Li Y."/>
            <person name="Ning Z."/>
            <person name="He Z."/>
            <person name="Teodor R."/>
            <person name="Lu Y."/>
            <person name="Bowser T.A."/>
            <person name="Graham I.A."/>
            <person name="Ye K."/>
        </authorList>
    </citation>
    <scope>NUCLEOTIDE SEQUENCE [LARGE SCALE GENOMIC DNA]</scope>
    <source>
        <strain evidence="11">cv. HN1</strain>
        <tissue evidence="10">Leaves</tissue>
    </source>
</reference>
<evidence type="ECO:0000313" key="10">
    <source>
        <dbReference type="EMBL" id="RZC69047.1"/>
    </source>
</evidence>
<keyword evidence="3 8" id="KW-0732">Signal</keyword>
<dbReference type="Gramene" id="RZC69047">
    <property type="protein sequence ID" value="RZC69047"/>
    <property type="gene ID" value="C5167_032135"/>
</dbReference>
<keyword evidence="4" id="KW-0064">Aspartyl protease</keyword>
<keyword evidence="11" id="KW-1185">Reference proteome</keyword>
<feature type="signal peptide" evidence="8">
    <location>
        <begin position="1"/>
        <end position="28"/>
    </location>
</feature>
<dbReference type="OMA" id="CLSWGCT"/>
<dbReference type="Pfam" id="PF14543">
    <property type="entry name" value="TAXi_N"/>
    <property type="match status" value="1"/>
</dbReference>
<dbReference type="CDD" id="cd05472">
    <property type="entry name" value="cnd41_like"/>
    <property type="match status" value="1"/>
</dbReference>
<dbReference type="SUPFAM" id="SSF50630">
    <property type="entry name" value="Acid proteases"/>
    <property type="match status" value="1"/>
</dbReference>
<dbReference type="EMBL" id="CM010721">
    <property type="protein sequence ID" value="RZC69047.1"/>
    <property type="molecule type" value="Genomic_DNA"/>
</dbReference>
<dbReference type="PANTHER" id="PTHR13683:SF750">
    <property type="entry name" value="ASPARTYL PROTEASE AED1"/>
    <property type="match status" value="1"/>
</dbReference>
<dbReference type="FunFam" id="2.40.70.10:FF:000021">
    <property type="entry name" value="Aspartyl protease AED1"/>
    <property type="match status" value="1"/>
</dbReference>
<feature type="active site" evidence="7">
    <location>
        <position position="187"/>
    </location>
</feature>
<evidence type="ECO:0000256" key="4">
    <source>
        <dbReference type="ARBA" id="ARBA00022750"/>
    </source>
</evidence>
<dbReference type="InterPro" id="IPR001969">
    <property type="entry name" value="Aspartic_peptidase_AS"/>
</dbReference>
<dbReference type="PROSITE" id="PS00141">
    <property type="entry name" value="ASP_PROTEASE"/>
    <property type="match status" value="1"/>
</dbReference>